<feature type="compositionally biased region" description="Basic and acidic residues" evidence="5">
    <location>
        <begin position="303"/>
        <end position="323"/>
    </location>
</feature>
<evidence type="ECO:0000259" key="8">
    <source>
        <dbReference type="PROSITE" id="PS50212"/>
    </source>
</evidence>
<evidence type="ECO:0000256" key="5">
    <source>
        <dbReference type="SAM" id="MobiDB-lite"/>
    </source>
</evidence>
<evidence type="ECO:0000256" key="1">
    <source>
        <dbReference type="ARBA" id="ARBA00022443"/>
    </source>
</evidence>
<feature type="compositionally biased region" description="Pro residues" evidence="5">
    <location>
        <begin position="211"/>
        <end position="226"/>
    </location>
</feature>
<feature type="compositionally biased region" description="Polar residues" evidence="5">
    <location>
        <begin position="17"/>
        <end position="42"/>
    </location>
</feature>
<keyword evidence="10" id="KW-1185">Reference proteome</keyword>
<dbReference type="Pfam" id="PF00618">
    <property type="entry name" value="RasGEF_N"/>
    <property type="match status" value="1"/>
</dbReference>
<dbReference type="Pfam" id="PF00617">
    <property type="entry name" value="RasGEF"/>
    <property type="match status" value="1"/>
</dbReference>
<feature type="domain" description="SH3" evidence="6">
    <location>
        <begin position="49"/>
        <end position="113"/>
    </location>
</feature>
<dbReference type="SMART" id="SM00229">
    <property type="entry name" value="RasGEFN"/>
    <property type="match status" value="1"/>
</dbReference>
<dbReference type="Pfam" id="PF00018">
    <property type="entry name" value="SH3_1"/>
    <property type="match status" value="1"/>
</dbReference>
<dbReference type="EMBL" id="MU157833">
    <property type="protein sequence ID" value="KAF9531822.1"/>
    <property type="molecule type" value="Genomic_DNA"/>
</dbReference>
<dbReference type="InterPro" id="IPR001452">
    <property type="entry name" value="SH3_domain"/>
</dbReference>
<protein>
    <submittedName>
        <fullName evidence="9">Ras guanine nucleotide exchange factor domain-containing protein</fullName>
    </submittedName>
</protein>
<sequence>MPTFHSRSQAGRPPLYLSTQVSPPSKPNFPSTQLDAGRNQGSISDTQDSIVFSVLCLYEFDSDEAGLLSFRKGEMLDIIKRDETGWWAAMRQDGLGPADVGWIPQAFVRALSEEMAEKLRPINEACRQAEYEAELLYNTPPGGAYLSIFETDSPAQSPALSDDAARIFSKGTSYSHSSTALAQNYPEMRQVKGKQDENVNPYSPVAFPSMRPNPPPSPTSPVPRPPSRSSSFKRSWKNTPPTSDSESKPSRVGSLRPSRSFRVQPMQQSEGGLSWLTNRSDSLKSREPSKSSSPGLAGSFESFYKRLGDDKAQRRKASEDSSLHHTSRSSHASKPSYLQPAQSLALDEDEKGNIRSGTLPALIDRLTTETPHNETPHNQTKNRTFINVFLMTFRTFTTSHELFDNLIDRFYCKPPKSVPEHAIREWKKVTRLPVRKRVLELFTIWLENHRLLDEEPEVAQHLQHFLARIQDPHFIAMAKELLQTLERLTFTIPNESPVIACKKPRKSKSLKTDLLKFDVPDIAEQLTIFEFSLYSKITPRECLEYVKTQSGPSVVGLQAFCSIHDKLGSFVKTSTLNQETLSKRAEAVDFWIKVAEKCRAMSNFSSMSAIISALSSTAITQLHMTWAHVGRKSALDALLRHNEPMGGFAGYRNLLQQTEGPCVPFITMYLTDMVRAKEQFPSEEGVIFFQQRARWYDIISNMLKFQSKVYKIALDENTVSLIEAQLREGFRDQNWIWDRSQVVHHSEIKQADIRRGLEAAGF</sequence>
<dbReference type="SMART" id="SM00147">
    <property type="entry name" value="RasGEF"/>
    <property type="match status" value="1"/>
</dbReference>
<organism evidence="9 10">
    <name type="scientific">Crepidotus variabilis</name>
    <dbReference type="NCBI Taxonomy" id="179855"/>
    <lineage>
        <taxon>Eukaryota</taxon>
        <taxon>Fungi</taxon>
        <taxon>Dikarya</taxon>
        <taxon>Basidiomycota</taxon>
        <taxon>Agaricomycotina</taxon>
        <taxon>Agaricomycetes</taxon>
        <taxon>Agaricomycetidae</taxon>
        <taxon>Agaricales</taxon>
        <taxon>Agaricineae</taxon>
        <taxon>Crepidotaceae</taxon>
        <taxon>Crepidotus</taxon>
    </lineage>
</organism>
<dbReference type="OrthoDB" id="10255964at2759"/>
<dbReference type="InterPro" id="IPR036028">
    <property type="entry name" value="SH3-like_dom_sf"/>
</dbReference>
<dbReference type="InterPro" id="IPR001895">
    <property type="entry name" value="RASGEF_cat_dom"/>
</dbReference>
<dbReference type="Gene3D" id="1.20.870.10">
    <property type="entry name" value="Son of sevenless (SoS) protein Chain: S domain 1"/>
    <property type="match status" value="1"/>
</dbReference>
<evidence type="ECO:0000313" key="10">
    <source>
        <dbReference type="Proteomes" id="UP000807306"/>
    </source>
</evidence>
<evidence type="ECO:0000313" key="9">
    <source>
        <dbReference type="EMBL" id="KAF9531822.1"/>
    </source>
</evidence>
<feature type="region of interest" description="Disordered" evidence="5">
    <location>
        <begin position="191"/>
        <end position="341"/>
    </location>
</feature>
<feature type="region of interest" description="Disordered" evidence="5">
    <location>
        <begin position="1"/>
        <end position="42"/>
    </location>
</feature>
<keyword evidence="2 3" id="KW-0344">Guanine-nucleotide releasing factor</keyword>
<dbReference type="SUPFAM" id="SSF48366">
    <property type="entry name" value="Ras GEF"/>
    <property type="match status" value="1"/>
</dbReference>
<reference evidence="9" key="1">
    <citation type="submission" date="2020-11" db="EMBL/GenBank/DDBJ databases">
        <authorList>
            <consortium name="DOE Joint Genome Institute"/>
            <person name="Ahrendt S."/>
            <person name="Riley R."/>
            <person name="Andreopoulos W."/>
            <person name="Labutti K."/>
            <person name="Pangilinan J."/>
            <person name="Ruiz-Duenas F.J."/>
            <person name="Barrasa J.M."/>
            <person name="Sanchez-Garcia M."/>
            <person name="Camarero S."/>
            <person name="Miyauchi S."/>
            <person name="Serrano A."/>
            <person name="Linde D."/>
            <person name="Babiker R."/>
            <person name="Drula E."/>
            <person name="Ayuso-Fernandez I."/>
            <person name="Pacheco R."/>
            <person name="Padilla G."/>
            <person name="Ferreira P."/>
            <person name="Barriuso J."/>
            <person name="Kellner H."/>
            <person name="Castanera R."/>
            <person name="Alfaro M."/>
            <person name="Ramirez L."/>
            <person name="Pisabarro A.G."/>
            <person name="Kuo A."/>
            <person name="Tritt A."/>
            <person name="Lipzen A."/>
            <person name="He G."/>
            <person name="Yan M."/>
            <person name="Ng V."/>
            <person name="Cullen D."/>
            <person name="Martin F."/>
            <person name="Rosso M.-N."/>
            <person name="Henrissat B."/>
            <person name="Hibbett D."/>
            <person name="Martinez A.T."/>
            <person name="Grigoriev I.V."/>
        </authorList>
    </citation>
    <scope>NUCLEOTIDE SEQUENCE</scope>
    <source>
        <strain evidence="9">CBS 506.95</strain>
    </source>
</reference>
<name>A0A9P6EN30_9AGAR</name>
<dbReference type="InterPro" id="IPR000651">
    <property type="entry name" value="Ras-like_Gua-exchang_fac_N"/>
</dbReference>
<dbReference type="InterPro" id="IPR023578">
    <property type="entry name" value="Ras_GEF_dom_sf"/>
</dbReference>
<evidence type="ECO:0000256" key="4">
    <source>
        <dbReference type="PROSITE-ProRule" id="PRU00192"/>
    </source>
</evidence>
<dbReference type="GO" id="GO:0005085">
    <property type="term" value="F:guanyl-nucleotide exchange factor activity"/>
    <property type="evidence" value="ECO:0007669"/>
    <property type="project" value="UniProtKB-KW"/>
</dbReference>
<feature type="domain" description="Ras-GEF" evidence="7">
    <location>
        <begin position="518"/>
        <end position="739"/>
    </location>
</feature>
<dbReference type="PROSITE" id="PS50002">
    <property type="entry name" value="SH3"/>
    <property type="match status" value="1"/>
</dbReference>
<dbReference type="Gene3D" id="2.30.30.40">
    <property type="entry name" value="SH3 Domains"/>
    <property type="match status" value="1"/>
</dbReference>
<dbReference type="AlphaFoldDB" id="A0A9P6EN30"/>
<dbReference type="SUPFAM" id="SSF50044">
    <property type="entry name" value="SH3-domain"/>
    <property type="match status" value="1"/>
</dbReference>
<accession>A0A9P6EN30</accession>
<dbReference type="InterPro" id="IPR008937">
    <property type="entry name" value="Ras-like_GEF"/>
</dbReference>
<dbReference type="InterPro" id="IPR036964">
    <property type="entry name" value="RASGEF_cat_dom_sf"/>
</dbReference>
<dbReference type="PROSITE" id="PS50009">
    <property type="entry name" value="RASGEF_CAT"/>
    <property type="match status" value="1"/>
</dbReference>
<dbReference type="GO" id="GO:0007265">
    <property type="term" value="P:Ras protein signal transduction"/>
    <property type="evidence" value="ECO:0007669"/>
    <property type="project" value="TreeGrafter"/>
</dbReference>
<dbReference type="GO" id="GO:0005886">
    <property type="term" value="C:plasma membrane"/>
    <property type="evidence" value="ECO:0007669"/>
    <property type="project" value="TreeGrafter"/>
</dbReference>
<dbReference type="Proteomes" id="UP000807306">
    <property type="component" value="Unassembled WGS sequence"/>
</dbReference>
<evidence type="ECO:0000256" key="2">
    <source>
        <dbReference type="ARBA" id="ARBA00022658"/>
    </source>
</evidence>
<dbReference type="CDD" id="cd00174">
    <property type="entry name" value="SH3"/>
    <property type="match status" value="1"/>
</dbReference>
<evidence type="ECO:0000256" key="3">
    <source>
        <dbReference type="PROSITE-ProRule" id="PRU00168"/>
    </source>
</evidence>
<feature type="compositionally biased region" description="Polar residues" evidence="5">
    <location>
        <begin position="265"/>
        <end position="279"/>
    </location>
</feature>
<dbReference type="PANTHER" id="PTHR23113">
    <property type="entry name" value="GUANINE NUCLEOTIDE EXCHANGE FACTOR"/>
    <property type="match status" value="1"/>
</dbReference>
<gene>
    <name evidence="9" type="ORF">CPB83DRAFT_785516</name>
</gene>
<feature type="domain" description="N-terminal Ras-GEF" evidence="8">
    <location>
        <begin position="350"/>
        <end position="489"/>
    </location>
</feature>
<keyword evidence="1 4" id="KW-0728">SH3 domain</keyword>
<comment type="caution">
    <text evidence="9">The sequence shown here is derived from an EMBL/GenBank/DDBJ whole genome shotgun (WGS) entry which is preliminary data.</text>
</comment>
<proteinExistence type="predicted"/>
<dbReference type="Gene3D" id="1.10.840.10">
    <property type="entry name" value="Ras guanine-nucleotide exchange factors catalytic domain"/>
    <property type="match status" value="1"/>
</dbReference>
<dbReference type="SMART" id="SM00326">
    <property type="entry name" value="SH3"/>
    <property type="match status" value="1"/>
</dbReference>
<evidence type="ECO:0000259" key="6">
    <source>
        <dbReference type="PROSITE" id="PS50002"/>
    </source>
</evidence>
<dbReference type="CDD" id="cd06224">
    <property type="entry name" value="REM"/>
    <property type="match status" value="1"/>
</dbReference>
<dbReference type="PANTHER" id="PTHR23113:SF368">
    <property type="entry name" value="CELL DIVISION CONTROL PROTEIN 25"/>
    <property type="match status" value="1"/>
</dbReference>
<evidence type="ECO:0000259" key="7">
    <source>
        <dbReference type="PROSITE" id="PS50009"/>
    </source>
</evidence>
<dbReference type="PROSITE" id="PS50212">
    <property type="entry name" value="RASGEF_NTER"/>
    <property type="match status" value="1"/>
</dbReference>